<organism evidence="2 3">
    <name type="scientific">Halopiger xanaduensis (strain DSM 18323 / JCM 14033 / SH-6)</name>
    <dbReference type="NCBI Taxonomy" id="797210"/>
    <lineage>
        <taxon>Archaea</taxon>
        <taxon>Methanobacteriati</taxon>
        <taxon>Methanobacteriota</taxon>
        <taxon>Stenosarchaea group</taxon>
        <taxon>Halobacteria</taxon>
        <taxon>Halobacteriales</taxon>
        <taxon>Natrialbaceae</taxon>
        <taxon>Halopiger</taxon>
    </lineage>
</organism>
<dbReference type="OrthoDB" id="205384at2157"/>
<dbReference type="PROSITE" id="PS51794">
    <property type="entry name" value="DAC"/>
    <property type="match status" value="1"/>
</dbReference>
<dbReference type="eggNOG" id="arCOG04453">
    <property type="taxonomic scope" value="Archaea"/>
</dbReference>
<dbReference type="Pfam" id="PF02457">
    <property type="entry name" value="DAC"/>
    <property type="match status" value="1"/>
</dbReference>
<gene>
    <name evidence="2" type="ordered locus">Halxa_4204</name>
</gene>
<protein>
    <recommendedName>
        <fullName evidence="1">DAC domain-containing protein</fullName>
    </recommendedName>
</protein>
<dbReference type="GeneID" id="10799143"/>
<keyword evidence="3" id="KW-1185">Reference proteome</keyword>
<dbReference type="Proteomes" id="UP000006794">
    <property type="component" value="Chromosome"/>
</dbReference>
<dbReference type="AlphaFoldDB" id="F8D5H0"/>
<evidence type="ECO:0000313" key="3">
    <source>
        <dbReference type="Proteomes" id="UP000006794"/>
    </source>
</evidence>
<dbReference type="Gene3D" id="3.40.1700.10">
    <property type="entry name" value="DNA integrity scanning protein, DisA, N-terminal domain"/>
    <property type="match status" value="1"/>
</dbReference>
<dbReference type="KEGG" id="hxa:Halxa_4204"/>
<reference evidence="2 3" key="1">
    <citation type="journal article" date="2012" name="Stand. Genomic Sci.">
        <title>Complete genome sequence of Halopiger xanaduensis type strain (SH-6(T)).</title>
        <authorList>
            <person name="Anderson I."/>
            <person name="Tindall B.J."/>
            <person name="Rohde M."/>
            <person name="Lucas S."/>
            <person name="Han J."/>
            <person name="Lapidus A."/>
            <person name="Cheng J.F."/>
            <person name="Goodwin L."/>
            <person name="Pitluck S."/>
            <person name="Peters L."/>
            <person name="Pati A."/>
            <person name="Mikhailova N."/>
            <person name="Pagani I."/>
            <person name="Teshima H."/>
            <person name="Han C."/>
            <person name="Tapia R."/>
            <person name="Land M."/>
            <person name="Woyke T."/>
            <person name="Klenk H.P."/>
            <person name="Kyrpides N."/>
            <person name="Ivanova N."/>
        </authorList>
    </citation>
    <scope>NUCLEOTIDE SEQUENCE [LARGE SCALE GENOMIC DNA]</scope>
    <source>
        <strain evidence="3">DSM 18323 / JCM 14033 / SH-6</strain>
    </source>
</reference>
<evidence type="ECO:0000259" key="1">
    <source>
        <dbReference type="PROSITE" id="PS51794"/>
    </source>
</evidence>
<dbReference type="HOGENOM" id="CLU_1458160_0_0_2"/>
<dbReference type="InterPro" id="IPR036888">
    <property type="entry name" value="DNA_integrity_DisA_N_sf"/>
</dbReference>
<feature type="domain" description="DAC" evidence="1">
    <location>
        <begin position="2"/>
        <end position="179"/>
    </location>
</feature>
<dbReference type="STRING" id="797210.Halxa_4204"/>
<sequence length="189" mass="21329">MGSELRIPYEDHDGVRELIDCCRYALEGISLAFDRWNEQYVKGPGLYLAVVTGPSIERFADPMGRNEWPVDRCRAVCLDLQNFFETAGDVARSQDGAVVVSVDGVVQRQMVRFTDLMPGERDDLAPQRAEYEDWMGSRHMSALDTSRRPNVVATLTLSEETGRVSVFENGAMETVERRELGGEWNVEGY</sequence>
<evidence type="ECO:0000313" key="2">
    <source>
        <dbReference type="EMBL" id="AEH38806.1"/>
    </source>
</evidence>
<accession>F8D5H0</accession>
<name>F8D5H0_HALXS</name>
<dbReference type="EMBL" id="CP002839">
    <property type="protein sequence ID" value="AEH38806.1"/>
    <property type="molecule type" value="Genomic_DNA"/>
</dbReference>
<dbReference type="SUPFAM" id="SSF143597">
    <property type="entry name" value="YojJ-like"/>
    <property type="match status" value="1"/>
</dbReference>
<dbReference type="InterPro" id="IPR003390">
    <property type="entry name" value="DNA_integrity_scan_DisA_N"/>
</dbReference>
<dbReference type="RefSeq" id="WP_013881692.1">
    <property type="nucleotide sequence ID" value="NC_015666.1"/>
</dbReference>
<proteinExistence type="predicted"/>